<sequence length="164" mass="18165">MKRSTLRSFGIAFFIMGLFLTFTDSTSSDRTTEAQYKEKIAALEQQLNDANDTISELQQKEPAQPTAETSATKAPEENNTDLKASASESKSSNEEIVTDTLYIYSGLTPAEVAQKLKDMRIINNSVEMELFLAQPEYATTIQKGQFELNSSMSIEEIADTITGK</sequence>
<dbReference type="Proteomes" id="UP000265692">
    <property type="component" value="Unassembled WGS sequence"/>
</dbReference>
<evidence type="ECO:0008006" key="4">
    <source>
        <dbReference type="Google" id="ProtNLM"/>
    </source>
</evidence>
<dbReference type="RefSeq" id="WP_118875541.1">
    <property type="nucleotide sequence ID" value="NZ_QWEI01000002.1"/>
</dbReference>
<dbReference type="OrthoDB" id="2138957at2"/>
<name>A0A396SAX7_9BACL</name>
<comment type="caution">
    <text evidence="2">The sequence shown here is derived from an EMBL/GenBank/DDBJ whole genome shotgun (WGS) entry which is preliminary data.</text>
</comment>
<feature type="region of interest" description="Disordered" evidence="1">
    <location>
        <begin position="54"/>
        <end position="94"/>
    </location>
</feature>
<protein>
    <recommendedName>
        <fullName evidence="4">Endolytic transglycosylase MltG</fullName>
    </recommendedName>
</protein>
<accession>A0A396SAX7</accession>
<keyword evidence="3" id="KW-1185">Reference proteome</keyword>
<reference evidence="2 3" key="1">
    <citation type="submission" date="2018-08" db="EMBL/GenBank/DDBJ databases">
        <title>Lysinibacillus sp. YLB-03 draft genome sequence.</title>
        <authorList>
            <person name="Yu L."/>
        </authorList>
    </citation>
    <scope>NUCLEOTIDE SEQUENCE [LARGE SCALE GENOMIC DNA]</scope>
    <source>
        <strain evidence="2 3">YLB-03</strain>
    </source>
</reference>
<dbReference type="Gene3D" id="3.30.1490.480">
    <property type="entry name" value="Endolytic murein transglycosylase"/>
    <property type="match status" value="1"/>
</dbReference>
<evidence type="ECO:0000256" key="1">
    <source>
        <dbReference type="SAM" id="MobiDB-lite"/>
    </source>
</evidence>
<organism evidence="2 3">
    <name type="scientific">Ureibacillus yapensis</name>
    <dbReference type="NCBI Taxonomy" id="2304605"/>
    <lineage>
        <taxon>Bacteria</taxon>
        <taxon>Bacillati</taxon>
        <taxon>Bacillota</taxon>
        <taxon>Bacilli</taxon>
        <taxon>Bacillales</taxon>
        <taxon>Caryophanaceae</taxon>
        <taxon>Ureibacillus</taxon>
    </lineage>
</organism>
<proteinExistence type="predicted"/>
<gene>
    <name evidence="2" type="ORF">D1B33_06415</name>
</gene>
<dbReference type="EMBL" id="QWEI01000002">
    <property type="protein sequence ID" value="RHW38508.1"/>
    <property type="molecule type" value="Genomic_DNA"/>
</dbReference>
<evidence type="ECO:0000313" key="2">
    <source>
        <dbReference type="EMBL" id="RHW38508.1"/>
    </source>
</evidence>
<evidence type="ECO:0000313" key="3">
    <source>
        <dbReference type="Proteomes" id="UP000265692"/>
    </source>
</evidence>
<dbReference type="AlphaFoldDB" id="A0A396SAX7"/>